<keyword evidence="3" id="KW-1185">Reference proteome</keyword>
<name>A0AAV4QUK1_9ARAC</name>
<dbReference type="AlphaFoldDB" id="A0AAV4QUK1"/>
<dbReference type="Proteomes" id="UP001054837">
    <property type="component" value="Unassembled WGS sequence"/>
</dbReference>
<organism evidence="2 3">
    <name type="scientific">Caerostris darwini</name>
    <dbReference type="NCBI Taxonomy" id="1538125"/>
    <lineage>
        <taxon>Eukaryota</taxon>
        <taxon>Metazoa</taxon>
        <taxon>Ecdysozoa</taxon>
        <taxon>Arthropoda</taxon>
        <taxon>Chelicerata</taxon>
        <taxon>Arachnida</taxon>
        <taxon>Araneae</taxon>
        <taxon>Araneomorphae</taxon>
        <taxon>Entelegynae</taxon>
        <taxon>Araneoidea</taxon>
        <taxon>Araneidae</taxon>
        <taxon>Caerostris</taxon>
    </lineage>
</organism>
<evidence type="ECO:0000313" key="3">
    <source>
        <dbReference type="Proteomes" id="UP001054837"/>
    </source>
</evidence>
<proteinExistence type="predicted"/>
<evidence type="ECO:0000313" key="2">
    <source>
        <dbReference type="EMBL" id="GIY12949.1"/>
    </source>
</evidence>
<feature type="region of interest" description="Disordered" evidence="1">
    <location>
        <begin position="1"/>
        <end position="31"/>
    </location>
</feature>
<accession>A0AAV4QUK1</accession>
<gene>
    <name evidence="2" type="ORF">CDAR_3491</name>
</gene>
<reference evidence="2 3" key="1">
    <citation type="submission" date="2021-06" db="EMBL/GenBank/DDBJ databases">
        <title>Caerostris darwini draft genome.</title>
        <authorList>
            <person name="Kono N."/>
            <person name="Arakawa K."/>
        </authorList>
    </citation>
    <scope>NUCLEOTIDE SEQUENCE [LARGE SCALE GENOMIC DNA]</scope>
</reference>
<feature type="compositionally biased region" description="Polar residues" evidence="1">
    <location>
        <begin position="20"/>
        <end position="30"/>
    </location>
</feature>
<dbReference type="EMBL" id="BPLQ01005149">
    <property type="protein sequence ID" value="GIY12949.1"/>
    <property type="molecule type" value="Genomic_DNA"/>
</dbReference>
<protein>
    <submittedName>
        <fullName evidence="2">Uncharacterized protein</fullName>
    </submittedName>
</protein>
<evidence type="ECO:0000256" key="1">
    <source>
        <dbReference type="SAM" id="MobiDB-lite"/>
    </source>
</evidence>
<sequence length="101" mass="11644">MAASSTRNEVNPNERRPRNSKTSRPATTTGGDYCRDFVYERGNLFGLDPLEELFGWIVNCFCCRSKTIQRLSQRSQTFFLEICICVFKGNTFARRFVGCQK</sequence>
<comment type="caution">
    <text evidence="2">The sequence shown here is derived from an EMBL/GenBank/DDBJ whole genome shotgun (WGS) entry which is preliminary data.</text>
</comment>